<accession>A0A844D2M2</accession>
<dbReference type="InterPro" id="IPR043795">
    <property type="entry name" value="N-alpha-Ac-DABA-like"/>
</dbReference>
<dbReference type="PIRSF" id="PIRSF039012">
    <property type="entry name" value="ASP"/>
    <property type="match status" value="1"/>
</dbReference>
<dbReference type="CDD" id="cd06251">
    <property type="entry name" value="M14_ASTE_ASPA-like"/>
    <property type="match status" value="1"/>
</dbReference>
<evidence type="ECO:0000313" key="7">
    <source>
        <dbReference type="Proteomes" id="UP000564704"/>
    </source>
</evidence>
<comment type="caution">
    <text evidence="6">The sequence shown here is derived from an EMBL/GenBank/DDBJ whole genome shotgun (WGS) entry which is preliminary data.</text>
</comment>
<dbReference type="Gene3D" id="3.40.630.10">
    <property type="entry name" value="Zn peptidases"/>
    <property type="match status" value="1"/>
</dbReference>
<dbReference type="InterPro" id="IPR053138">
    <property type="entry name" value="N-alpha-Ac-DABA_deacetylase"/>
</dbReference>
<keyword evidence="2" id="KW-0479">Metal-binding</keyword>
<dbReference type="OrthoDB" id="9782876at2"/>
<dbReference type="RefSeq" id="WP_154151908.1">
    <property type="nucleotide sequence ID" value="NZ_SZWE01000001.1"/>
</dbReference>
<dbReference type="PANTHER" id="PTHR37326:SF2">
    <property type="entry name" value="SUCCINYLGLUTAMATE DESUCCINYLASE_ASPARTOACYLASE FAMILY PROTEIN"/>
    <property type="match status" value="1"/>
</dbReference>
<evidence type="ECO:0000259" key="5">
    <source>
        <dbReference type="Pfam" id="PF24827"/>
    </source>
</evidence>
<dbReference type="PANTHER" id="PTHR37326">
    <property type="entry name" value="BLL3975 PROTEIN"/>
    <property type="match status" value="1"/>
</dbReference>
<evidence type="ECO:0000256" key="1">
    <source>
        <dbReference type="ARBA" id="ARBA00001947"/>
    </source>
</evidence>
<dbReference type="EMBL" id="SZWE01000001">
    <property type="protein sequence ID" value="MRU16083.1"/>
    <property type="molecule type" value="Genomic_DNA"/>
</dbReference>
<evidence type="ECO:0000256" key="3">
    <source>
        <dbReference type="ARBA" id="ARBA00022801"/>
    </source>
</evidence>
<evidence type="ECO:0000313" key="6">
    <source>
        <dbReference type="EMBL" id="MRU16083.1"/>
    </source>
</evidence>
<reference evidence="6 7" key="1">
    <citation type="submission" date="2019-05" db="EMBL/GenBank/DDBJ databases">
        <title>Roseovarius bejariae sp. nov., a moderately halophylic bacterium isolated from a saline soil in Rambla Salada (Murcia).</title>
        <authorList>
            <person name="Castro D.J."/>
            <person name="Gomez-Altuve A."/>
            <person name="Reina J.C."/>
            <person name="Rodriguez M."/>
            <person name="Sampedro I."/>
            <person name="Llamas I."/>
            <person name="Martinez-Checa F."/>
        </authorList>
    </citation>
    <scope>NUCLEOTIDE SEQUENCE [LARGE SCALE GENOMIC DNA]</scope>
    <source>
        <strain evidence="6 7">A21</strain>
    </source>
</reference>
<comment type="cofactor">
    <cofactor evidence="1">
        <name>Zn(2+)</name>
        <dbReference type="ChEBI" id="CHEBI:29105"/>
    </cofactor>
</comment>
<organism evidence="6 7">
    <name type="scientific">Roseovarius bejariae</name>
    <dbReference type="NCBI Taxonomy" id="2576383"/>
    <lineage>
        <taxon>Bacteria</taxon>
        <taxon>Pseudomonadati</taxon>
        <taxon>Pseudomonadota</taxon>
        <taxon>Alphaproteobacteria</taxon>
        <taxon>Rhodobacterales</taxon>
        <taxon>Roseobacteraceae</taxon>
        <taxon>Roseovarius</taxon>
    </lineage>
</organism>
<dbReference type="GO" id="GO:0046872">
    <property type="term" value="F:metal ion binding"/>
    <property type="evidence" value="ECO:0007669"/>
    <property type="project" value="UniProtKB-KW"/>
</dbReference>
<name>A0A844D2M2_9RHOB</name>
<evidence type="ECO:0000256" key="4">
    <source>
        <dbReference type="ARBA" id="ARBA00022833"/>
    </source>
</evidence>
<dbReference type="AlphaFoldDB" id="A0A844D2M2"/>
<dbReference type="Pfam" id="PF24827">
    <property type="entry name" value="AstE_AspA_cat"/>
    <property type="match status" value="1"/>
</dbReference>
<dbReference type="InterPro" id="IPR055438">
    <property type="entry name" value="AstE_AspA_cat"/>
</dbReference>
<feature type="domain" description="Succinylglutamate desuccinylase/Aspartoacylase catalytic" evidence="5">
    <location>
        <begin position="47"/>
        <end position="227"/>
    </location>
</feature>
<dbReference type="SUPFAM" id="SSF53187">
    <property type="entry name" value="Zn-dependent exopeptidases"/>
    <property type="match status" value="1"/>
</dbReference>
<sequence length="344" mass="37043">MAKRESFQINGSSIAPGTRQTVDVPVSTLSDHTPVHLSVHVVHGKKPGPVLFVSAAIHGDEVIGVEIVRRLLKAAPLKNMAGTLLAVPIVNAFGFHNHSRYLPDRRDLNRCFPGLSEGSMASRLAHIFMREVVSRADVGIDLHSAAVQRTNLPQIRLTAGNDRLMELGKVFGAPVMMQSNLREGSLRMAAEEAGVDVLLYEGGEGQRFDELAARAGASGILRVMHHLGMIAKKGVPKRHGEPVLCGDSTWYRAPAGGLFRGYHGTGDRVSPGTVLGAISDPFGEVEREVICDHEGIVIGRTNMPNVYEGDALFHVAQTPKAEEALEGISAHLDAAPLFDEDEII</sequence>
<protein>
    <submittedName>
        <fullName evidence="6">Succinylglutamate desuccinylase/aspartoacylase family protein</fullName>
    </submittedName>
</protein>
<dbReference type="GO" id="GO:0016811">
    <property type="term" value="F:hydrolase activity, acting on carbon-nitrogen (but not peptide) bonds, in linear amides"/>
    <property type="evidence" value="ECO:0007669"/>
    <property type="project" value="InterPro"/>
</dbReference>
<dbReference type="GO" id="GO:0016788">
    <property type="term" value="F:hydrolase activity, acting on ester bonds"/>
    <property type="evidence" value="ECO:0007669"/>
    <property type="project" value="InterPro"/>
</dbReference>
<keyword evidence="4" id="KW-0862">Zinc</keyword>
<keyword evidence="7" id="KW-1185">Reference proteome</keyword>
<gene>
    <name evidence="6" type="ORF">FDP25_11645</name>
</gene>
<proteinExistence type="predicted"/>
<keyword evidence="3" id="KW-0378">Hydrolase</keyword>
<dbReference type="Proteomes" id="UP000564704">
    <property type="component" value="Unassembled WGS sequence"/>
</dbReference>
<evidence type="ECO:0000256" key="2">
    <source>
        <dbReference type="ARBA" id="ARBA00022723"/>
    </source>
</evidence>